<sequence length="68" mass="7664">MATDDQFIANAEKKDWILKTFNPYVVEMEGAAVGQVAHVNNVPYLVIRSASDDAGEEAVMKWEDFKQM</sequence>
<dbReference type="InterPro" id="IPR035994">
    <property type="entry name" value="Nucleoside_phosphorylase_sf"/>
</dbReference>
<dbReference type="RefSeq" id="WP_126865908.1">
    <property type="nucleotide sequence ID" value="NZ_RYZZ01000026.1"/>
</dbReference>
<dbReference type="GO" id="GO:0008782">
    <property type="term" value="F:adenosylhomocysteine nucleosidase activity"/>
    <property type="evidence" value="ECO:0007669"/>
    <property type="project" value="TreeGrafter"/>
</dbReference>
<protein>
    <recommendedName>
        <fullName evidence="1">Nucleoside phosphorylase domain-containing protein</fullName>
    </recommendedName>
</protein>
<accession>A0A433HGL6</accession>
<dbReference type="AlphaFoldDB" id="A0A433HGL6"/>
<name>A0A433HGL6_9BACI</name>
<keyword evidence="3" id="KW-1185">Reference proteome</keyword>
<dbReference type="Proteomes" id="UP000267430">
    <property type="component" value="Unassembled WGS sequence"/>
</dbReference>
<feature type="domain" description="Nucleoside phosphorylase" evidence="1">
    <location>
        <begin position="2"/>
        <end position="63"/>
    </location>
</feature>
<evidence type="ECO:0000313" key="2">
    <source>
        <dbReference type="EMBL" id="RUQ27458.1"/>
    </source>
</evidence>
<gene>
    <name evidence="2" type="ORF">ELQ35_15780</name>
</gene>
<dbReference type="GO" id="GO:0019284">
    <property type="term" value="P:L-methionine salvage from S-adenosylmethionine"/>
    <property type="evidence" value="ECO:0007669"/>
    <property type="project" value="TreeGrafter"/>
</dbReference>
<comment type="caution">
    <text evidence="2">The sequence shown here is derived from an EMBL/GenBank/DDBJ whole genome shotgun (WGS) entry which is preliminary data.</text>
</comment>
<dbReference type="InterPro" id="IPR000845">
    <property type="entry name" value="Nucleoside_phosphorylase_d"/>
</dbReference>
<evidence type="ECO:0000259" key="1">
    <source>
        <dbReference type="Pfam" id="PF01048"/>
    </source>
</evidence>
<dbReference type="PANTHER" id="PTHR46832:SF1">
    <property type="entry name" value="5'-METHYLTHIOADENOSINE_S-ADENOSYLHOMOCYSTEINE NUCLEOSIDASE"/>
    <property type="match status" value="1"/>
</dbReference>
<proteinExistence type="predicted"/>
<dbReference type="PANTHER" id="PTHR46832">
    <property type="entry name" value="5'-METHYLTHIOADENOSINE/S-ADENOSYLHOMOCYSTEINE NUCLEOSIDASE"/>
    <property type="match status" value="1"/>
</dbReference>
<dbReference type="OrthoDB" id="9792278at2"/>
<dbReference type="GO" id="GO:0005829">
    <property type="term" value="C:cytosol"/>
    <property type="evidence" value="ECO:0007669"/>
    <property type="project" value="TreeGrafter"/>
</dbReference>
<dbReference type="Pfam" id="PF01048">
    <property type="entry name" value="PNP_UDP_1"/>
    <property type="match status" value="1"/>
</dbReference>
<evidence type="ECO:0000313" key="3">
    <source>
        <dbReference type="Proteomes" id="UP000267430"/>
    </source>
</evidence>
<reference evidence="2 3" key="1">
    <citation type="submission" date="2018-12" db="EMBL/GenBank/DDBJ databases">
        <title>Bacillus chawlae sp. nov., Bacillus glennii sp. nov., and Bacillus saganii sp. nov. Isolated from the Vehicle Assembly Building at Kennedy Space Center where the Viking Spacecraft were Assembled.</title>
        <authorList>
            <person name="Seuylemezian A."/>
            <person name="Vaishampayan P."/>
        </authorList>
    </citation>
    <scope>NUCLEOTIDE SEQUENCE [LARGE SCALE GENOMIC DNA]</scope>
    <source>
        <strain evidence="2 3">L5</strain>
    </source>
</reference>
<dbReference type="GO" id="GO:0008930">
    <property type="term" value="F:methylthioadenosine nucleosidase activity"/>
    <property type="evidence" value="ECO:0007669"/>
    <property type="project" value="TreeGrafter"/>
</dbReference>
<dbReference type="EMBL" id="RYZZ01000026">
    <property type="protein sequence ID" value="RUQ27458.1"/>
    <property type="molecule type" value="Genomic_DNA"/>
</dbReference>
<dbReference type="SUPFAM" id="SSF53167">
    <property type="entry name" value="Purine and uridine phosphorylases"/>
    <property type="match status" value="1"/>
</dbReference>
<dbReference type="GO" id="GO:0009116">
    <property type="term" value="P:nucleoside metabolic process"/>
    <property type="evidence" value="ECO:0007669"/>
    <property type="project" value="InterPro"/>
</dbReference>
<dbReference type="Gene3D" id="3.40.50.1580">
    <property type="entry name" value="Nucleoside phosphorylase domain"/>
    <property type="match status" value="1"/>
</dbReference>
<organism evidence="2 3">
    <name type="scientific">Peribacillus cavernae</name>
    <dbReference type="NCBI Taxonomy" id="1674310"/>
    <lineage>
        <taxon>Bacteria</taxon>
        <taxon>Bacillati</taxon>
        <taxon>Bacillota</taxon>
        <taxon>Bacilli</taxon>
        <taxon>Bacillales</taxon>
        <taxon>Bacillaceae</taxon>
        <taxon>Peribacillus</taxon>
    </lineage>
</organism>